<reference evidence="1" key="2">
    <citation type="journal article" date="2015" name="Data Brief">
        <title>Shoot transcriptome of the giant reed, Arundo donax.</title>
        <authorList>
            <person name="Barrero R.A."/>
            <person name="Guerrero F.D."/>
            <person name="Moolhuijzen P."/>
            <person name="Goolsby J.A."/>
            <person name="Tidwell J."/>
            <person name="Bellgard S.E."/>
            <person name="Bellgard M.I."/>
        </authorList>
    </citation>
    <scope>NUCLEOTIDE SEQUENCE</scope>
    <source>
        <tissue evidence="1">Shoot tissue taken approximately 20 cm above the soil surface</tissue>
    </source>
</reference>
<name>A0A0A9HLM9_ARUDO</name>
<dbReference type="AlphaFoldDB" id="A0A0A9HLM9"/>
<protein>
    <submittedName>
        <fullName evidence="1">Uncharacterized protein</fullName>
    </submittedName>
</protein>
<proteinExistence type="predicted"/>
<dbReference type="EMBL" id="GBRH01159841">
    <property type="protein sequence ID" value="JAE38055.1"/>
    <property type="molecule type" value="Transcribed_RNA"/>
</dbReference>
<accession>A0A0A9HLM9</accession>
<organism evidence="1">
    <name type="scientific">Arundo donax</name>
    <name type="common">Giant reed</name>
    <name type="synonym">Donax arundinaceus</name>
    <dbReference type="NCBI Taxonomy" id="35708"/>
    <lineage>
        <taxon>Eukaryota</taxon>
        <taxon>Viridiplantae</taxon>
        <taxon>Streptophyta</taxon>
        <taxon>Embryophyta</taxon>
        <taxon>Tracheophyta</taxon>
        <taxon>Spermatophyta</taxon>
        <taxon>Magnoliopsida</taxon>
        <taxon>Liliopsida</taxon>
        <taxon>Poales</taxon>
        <taxon>Poaceae</taxon>
        <taxon>PACMAD clade</taxon>
        <taxon>Arundinoideae</taxon>
        <taxon>Arundineae</taxon>
        <taxon>Arundo</taxon>
    </lineage>
</organism>
<evidence type="ECO:0000313" key="1">
    <source>
        <dbReference type="EMBL" id="JAE38055.1"/>
    </source>
</evidence>
<reference evidence="1" key="1">
    <citation type="submission" date="2014-09" db="EMBL/GenBank/DDBJ databases">
        <authorList>
            <person name="Magalhaes I.L.F."/>
            <person name="Oliveira U."/>
            <person name="Santos F.R."/>
            <person name="Vidigal T.H.D.A."/>
            <person name="Brescovit A.D."/>
            <person name="Santos A.J."/>
        </authorList>
    </citation>
    <scope>NUCLEOTIDE SEQUENCE</scope>
    <source>
        <tissue evidence="1">Shoot tissue taken approximately 20 cm above the soil surface</tissue>
    </source>
</reference>
<sequence length="80" mass="8623">MPMPFRYRQSFNCCISVLVSWFPCLLLSSMCSLERSLLRVELASSVSEQPGLSVRNCSQNLSFTTAGGAAGASASTWVSP</sequence>